<evidence type="ECO:0000256" key="4">
    <source>
        <dbReference type="ARBA" id="ARBA00022475"/>
    </source>
</evidence>
<evidence type="ECO:0000256" key="8">
    <source>
        <dbReference type="SAM" id="Phobius"/>
    </source>
</evidence>
<evidence type="ECO:0000256" key="5">
    <source>
        <dbReference type="ARBA" id="ARBA00022692"/>
    </source>
</evidence>
<dbReference type="GO" id="GO:0022857">
    <property type="term" value="F:transmembrane transporter activity"/>
    <property type="evidence" value="ECO:0007669"/>
    <property type="project" value="InterPro"/>
</dbReference>
<evidence type="ECO:0000256" key="3">
    <source>
        <dbReference type="ARBA" id="ARBA00022448"/>
    </source>
</evidence>
<evidence type="ECO:0000256" key="1">
    <source>
        <dbReference type="ARBA" id="ARBA00004651"/>
    </source>
</evidence>
<sequence length="366" mass="39391">MKEKLGAGQKTQPRTTAAQELRAEYQKFIGRKMLFLAALVLGIVLLAGYAATRGSADISVMDVYSTILAKFFPQYFQTTWFSDTIVWGLRLHRILMGIVGGIGLAIAGAVMQGILKNPLASPFTLGISSAASFGAAMAIIMGAGFMGGEWLIIGNAFVFTLLAAGAVYGLAKYKGVTPETMILAGIAISYLFSAMTSFLQYIGHAEQVQEVVFWSMGSLGRSSWDKVWIVTAVIAICLPYLIIKSWDINAMGAGDETAKSLGVNVERTRVISMMLVSFITASVICFTGTIGFIGLVAPHITRMAIGGDHRFLLPASALVGALLLLGADTLARTILAPVILPVGIMTAFLGVPFFVYLFMRRKREFW</sequence>
<feature type="transmembrane region" description="Helical" evidence="8">
    <location>
        <begin position="150"/>
        <end position="170"/>
    </location>
</feature>
<proteinExistence type="inferred from homology"/>
<feature type="transmembrane region" description="Helical" evidence="8">
    <location>
        <begin position="33"/>
        <end position="51"/>
    </location>
</feature>
<keyword evidence="5 8" id="KW-0812">Transmembrane</keyword>
<feature type="transmembrane region" description="Helical" evidence="8">
    <location>
        <begin position="94"/>
        <end position="115"/>
    </location>
</feature>
<dbReference type="GO" id="GO:0005886">
    <property type="term" value="C:plasma membrane"/>
    <property type="evidence" value="ECO:0007669"/>
    <property type="project" value="UniProtKB-SubCell"/>
</dbReference>
<keyword evidence="4" id="KW-1003">Cell membrane</keyword>
<evidence type="ECO:0000256" key="7">
    <source>
        <dbReference type="ARBA" id="ARBA00023136"/>
    </source>
</evidence>
<dbReference type="Pfam" id="PF01032">
    <property type="entry name" value="FecCD"/>
    <property type="match status" value="1"/>
</dbReference>
<dbReference type="PANTHER" id="PTHR30472">
    <property type="entry name" value="FERRIC ENTEROBACTIN TRANSPORT SYSTEM PERMEASE PROTEIN"/>
    <property type="match status" value="1"/>
</dbReference>
<organism evidence="9">
    <name type="scientific">hydrocarbon metagenome</name>
    <dbReference type="NCBI Taxonomy" id="938273"/>
    <lineage>
        <taxon>unclassified sequences</taxon>
        <taxon>metagenomes</taxon>
        <taxon>ecological metagenomes</taxon>
    </lineage>
</organism>
<protein>
    <submittedName>
        <fullName evidence="9">Iron(Iii) dicitrate transport system permease protein fecd</fullName>
    </submittedName>
</protein>
<feature type="transmembrane region" description="Helical" evidence="8">
    <location>
        <begin position="223"/>
        <end position="243"/>
    </location>
</feature>
<feature type="transmembrane region" description="Helical" evidence="8">
    <location>
        <begin position="182"/>
        <end position="202"/>
    </location>
</feature>
<dbReference type="InterPro" id="IPR037294">
    <property type="entry name" value="ABC_BtuC-like"/>
</dbReference>
<dbReference type="CDD" id="cd06550">
    <property type="entry name" value="TM_ABC_iron-siderophores_like"/>
    <property type="match status" value="1"/>
</dbReference>
<feature type="transmembrane region" description="Helical" evidence="8">
    <location>
        <begin position="270"/>
        <end position="297"/>
    </location>
</feature>
<dbReference type="SUPFAM" id="SSF81345">
    <property type="entry name" value="ABC transporter involved in vitamin B12 uptake, BtuC"/>
    <property type="match status" value="1"/>
</dbReference>
<evidence type="ECO:0000313" key="9">
    <source>
        <dbReference type="EMBL" id="KUG17769.1"/>
    </source>
</evidence>
<feature type="transmembrane region" description="Helical" evidence="8">
    <location>
        <begin position="333"/>
        <end position="359"/>
    </location>
</feature>
<evidence type="ECO:0000256" key="6">
    <source>
        <dbReference type="ARBA" id="ARBA00022989"/>
    </source>
</evidence>
<dbReference type="Gene3D" id="1.10.3470.10">
    <property type="entry name" value="ABC transporter involved in vitamin B12 uptake, BtuC"/>
    <property type="match status" value="1"/>
</dbReference>
<feature type="transmembrane region" description="Helical" evidence="8">
    <location>
        <begin position="121"/>
        <end position="143"/>
    </location>
</feature>
<gene>
    <name evidence="9" type="ORF">ASZ90_012542</name>
</gene>
<comment type="similarity">
    <text evidence="2">Belongs to the binding-protein-dependent transport system permease family. FecCD subfamily.</text>
</comment>
<dbReference type="GO" id="GO:0033214">
    <property type="term" value="P:siderophore-iron import into cell"/>
    <property type="evidence" value="ECO:0007669"/>
    <property type="project" value="TreeGrafter"/>
</dbReference>
<name>A0A0W8FA68_9ZZZZ</name>
<dbReference type="AlphaFoldDB" id="A0A0W8FA68"/>
<keyword evidence="6 8" id="KW-1133">Transmembrane helix</keyword>
<dbReference type="FunFam" id="1.10.3470.10:FF:000001">
    <property type="entry name" value="Vitamin B12 ABC transporter permease BtuC"/>
    <property type="match status" value="1"/>
</dbReference>
<evidence type="ECO:0000256" key="2">
    <source>
        <dbReference type="ARBA" id="ARBA00007935"/>
    </source>
</evidence>
<dbReference type="EMBL" id="LNQE01001422">
    <property type="protein sequence ID" value="KUG17769.1"/>
    <property type="molecule type" value="Genomic_DNA"/>
</dbReference>
<keyword evidence="3" id="KW-0813">Transport</keyword>
<dbReference type="InterPro" id="IPR000522">
    <property type="entry name" value="ABC_transptr_permease_BtuC"/>
</dbReference>
<comment type="subcellular location">
    <subcellularLocation>
        <location evidence="1">Cell membrane</location>
        <topology evidence="1">Multi-pass membrane protein</topology>
    </subcellularLocation>
</comment>
<accession>A0A0W8FA68</accession>
<comment type="caution">
    <text evidence="9">The sequence shown here is derived from an EMBL/GenBank/DDBJ whole genome shotgun (WGS) entry which is preliminary data.</text>
</comment>
<dbReference type="PANTHER" id="PTHR30472:SF25">
    <property type="entry name" value="ABC TRANSPORTER PERMEASE PROTEIN MJ0876-RELATED"/>
    <property type="match status" value="1"/>
</dbReference>
<reference evidence="9" key="1">
    <citation type="journal article" date="2015" name="Proc. Natl. Acad. Sci. U.S.A.">
        <title>Networks of energetic and metabolic interactions define dynamics in microbial communities.</title>
        <authorList>
            <person name="Embree M."/>
            <person name="Liu J.K."/>
            <person name="Al-Bassam M.M."/>
            <person name="Zengler K."/>
        </authorList>
    </citation>
    <scope>NUCLEOTIDE SEQUENCE</scope>
</reference>
<keyword evidence="7 8" id="KW-0472">Membrane</keyword>